<evidence type="ECO:0000313" key="4">
    <source>
        <dbReference type="Proteomes" id="UP000528457"/>
    </source>
</evidence>
<name>A0A7X0JPT9_9GAMM</name>
<evidence type="ECO:0000313" key="3">
    <source>
        <dbReference type="EMBL" id="MBB6520040.1"/>
    </source>
</evidence>
<feature type="region of interest" description="Disordered" evidence="1">
    <location>
        <begin position="96"/>
        <end position="118"/>
    </location>
</feature>
<keyword evidence="4" id="KW-1185">Reference proteome</keyword>
<protein>
    <submittedName>
        <fullName evidence="3">Uncharacterized protein</fullName>
    </submittedName>
</protein>
<evidence type="ECO:0000256" key="2">
    <source>
        <dbReference type="SAM" id="SignalP"/>
    </source>
</evidence>
<dbReference type="Proteomes" id="UP000528457">
    <property type="component" value="Unassembled WGS sequence"/>
</dbReference>
<gene>
    <name evidence="3" type="ORF">HNR48_000318</name>
</gene>
<reference evidence="3 4" key="1">
    <citation type="submission" date="2020-08" db="EMBL/GenBank/DDBJ databases">
        <title>Genomic Encyclopedia of Type Strains, Phase IV (KMG-IV): sequencing the most valuable type-strain genomes for metagenomic binning, comparative biology and taxonomic classification.</title>
        <authorList>
            <person name="Goeker M."/>
        </authorList>
    </citation>
    <scope>NUCLEOTIDE SEQUENCE [LARGE SCALE GENOMIC DNA]</scope>
    <source>
        <strain evidence="3 4">DSM 22368</strain>
    </source>
</reference>
<accession>A0A7X0JPT9</accession>
<proteinExistence type="predicted"/>
<feature type="signal peptide" evidence="2">
    <location>
        <begin position="1"/>
        <end position="23"/>
    </location>
</feature>
<comment type="caution">
    <text evidence="3">The sequence shown here is derived from an EMBL/GenBank/DDBJ whole genome shotgun (WGS) entry which is preliminary data.</text>
</comment>
<organism evidence="3 4">
    <name type="scientific">Pseudoteredinibacter isoporae</name>
    <dbReference type="NCBI Taxonomy" id="570281"/>
    <lineage>
        <taxon>Bacteria</taxon>
        <taxon>Pseudomonadati</taxon>
        <taxon>Pseudomonadota</taxon>
        <taxon>Gammaproteobacteria</taxon>
        <taxon>Cellvibrionales</taxon>
        <taxon>Cellvibrionaceae</taxon>
        <taxon>Pseudoteredinibacter</taxon>
    </lineage>
</organism>
<feature type="region of interest" description="Disordered" evidence="1">
    <location>
        <begin position="22"/>
        <end position="83"/>
    </location>
</feature>
<dbReference type="EMBL" id="JACHHT010000001">
    <property type="protein sequence ID" value="MBB6520040.1"/>
    <property type="molecule type" value="Genomic_DNA"/>
</dbReference>
<dbReference type="AlphaFoldDB" id="A0A7X0JPT9"/>
<feature type="compositionally biased region" description="Basic and acidic residues" evidence="1">
    <location>
        <begin position="28"/>
        <end position="46"/>
    </location>
</feature>
<sequence length="118" mass="13132">MMTVRLLMALLLSLLIAVPTVQGAEQNTQDKEKVSTKEKPESDIIKKKPQSTESDKGPKTNKDNIDWGYWNKKPGKDGKQYGVGIKGKLEEQLNSLDESSLVDDPSGVLLDEEMENDI</sequence>
<dbReference type="InParanoid" id="A0A7X0JPT9"/>
<keyword evidence="2" id="KW-0732">Signal</keyword>
<feature type="chain" id="PRO_5031283195" evidence="2">
    <location>
        <begin position="24"/>
        <end position="118"/>
    </location>
</feature>
<feature type="compositionally biased region" description="Basic and acidic residues" evidence="1">
    <location>
        <begin position="53"/>
        <end position="65"/>
    </location>
</feature>
<dbReference type="RefSeq" id="WP_166852423.1">
    <property type="nucleotide sequence ID" value="NZ_JAAONY010000001.1"/>
</dbReference>
<evidence type="ECO:0000256" key="1">
    <source>
        <dbReference type="SAM" id="MobiDB-lite"/>
    </source>
</evidence>